<sequence>MIMNLINSLVNSLFLGLQTEDYSFFIAIRVKYTLKKEIIFLRRLHNLI</sequence>
<gene>
    <name evidence="1" type="ORF">CHRY9293_03040</name>
</gene>
<protein>
    <submittedName>
        <fullName evidence="1">Uncharacterized protein</fullName>
    </submittedName>
</protein>
<reference evidence="1 2" key="1">
    <citation type="submission" date="2020-01" db="EMBL/GenBank/DDBJ databases">
        <authorList>
            <person name="Rodrigo-Torres L."/>
            <person name="Arahal R. D."/>
            <person name="Lucena T."/>
        </authorList>
    </citation>
    <scope>NUCLEOTIDE SEQUENCE [LARGE SCALE GENOMIC DNA]</scope>
    <source>
        <strain evidence="1 2">CECT 9293</strain>
    </source>
</reference>
<accession>A0A6N4XB68</accession>
<evidence type="ECO:0000313" key="1">
    <source>
        <dbReference type="EMBL" id="CAA7196982.1"/>
    </source>
</evidence>
<dbReference type="EMBL" id="CACVBR010000036">
    <property type="protein sequence ID" value="CAA7196982.1"/>
    <property type="molecule type" value="Genomic_DNA"/>
</dbReference>
<dbReference type="AlphaFoldDB" id="A0A6N4XB68"/>
<organism evidence="1 2">
    <name type="scientific">Chryseobacterium potabilaquae</name>
    <dbReference type="NCBI Taxonomy" id="2675057"/>
    <lineage>
        <taxon>Bacteria</taxon>
        <taxon>Pseudomonadati</taxon>
        <taxon>Bacteroidota</taxon>
        <taxon>Flavobacteriia</taxon>
        <taxon>Flavobacteriales</taxon>
        <taxon>Weeksellaceae</taxon>
        <taxon>Chryseobacterium group</taxon>
        <taxon>Chryseobacterium</taxon>
    </lineage>
</organism>
<name>A0A6N4XB68_9FLAO</name>
<keyword evidence="2" id="KW-1185">Reference proteome</keyword>
<proteinExistence type="predicted"/>
<evidence type="ECO:0000313" key="2">
    <source>
        <dbReference type="Proteomes" id="UP000445144"/>
    </source>
</evidence>
<dbReference type="Proteomes" id="UP000445144">
    <property type="component" value="Unassembled WGS sequence"/>
</dbReference>